<evidence type="ECO:0000256" key="11">
    <source>
        <dbReference type="PROSITE-ProRule" id="PRU00023"/>
    </source>
</evidence>
<dbReference type="InterPro" id="IPR002110">
    <property type="entry name" value="Ankyrin_rpt"/>
</dbReference>
<feature type="domain" description="Palmitoyltransferase DHHC" evidence="14">
    <location>
        <begin position="419"/>
        <end position="551"/>
    </location>
</feature>
<keyword evidence="10" id="KW-0968">Cytoplasmic vesicle</keyword>
<feature type="compositionally biased region" description="Basic residues" evidence="13">
    <location>
        <begin position="8"/>
        <end position="21"/>
    </location>
</feature>
<dbReference type="GO" id="GO:0000139">
    <property type="term" value="C:Golgi membrane"/>
    <property type="evidence" value="ECO:0007669"/>
    <property type="project" value="UniProtKB-SubCell"/>
</dbReference>
<feature type="region of interest" description="Disordered" evidence="13">
    <location>
        <begin position="1"/>
        <end position="43"/>
    </location>
</feature>
<dbReference type="InterPro" id="IPR001594">
    <property type="entry name" value="Palmitoyltrfase_DHHC"/>
</dbReference>
<evidence type="ECO:0000256" key="10">
    <source>
        <dbReference type="ARBA" id="ARBA00023329"/>
    </source>
</evidence>
<feature type="transmembrane region" description="Helical" evidence="12">
    <location>
        <begin position="310"/>
        <end position="328"/>
    </location>
</feature>
<keyword evidence="12" id="KW-0012">Acyltransferase</keyword>
<comment type="similarity">
    <text evidence="3">Belongs to the DHHC palmitoyltransferase family. AKR/ZDHHC17 subfamily.</text>
</comment>
<gene>
    <name evidence="15" type="ORF">PECUL_23A057876</name>
</gene>
<feature type="transmembrane region" description="Helical" evidence="12">
    <location>
        <begin position="286"/>
        <end position="304"/>
    </location>
</feature>
<dbReference type="PANTHER" id="PTHR24161:SF16">
    <property type="entry name" value="PALMITOYLTRANSFERASE ZDHHC13"/>
    <property type="match status" value="1"/>
</dbReference>
<feature type="repeat" description="ANK" evidence="11">
    <location>
        <begin position="75"/>
        <end position="107"/>
    </location>
</feature>
<comment type="domain">
    <text evidence="12">The DHHC domain is required for palmitoyltransferase activity.</text>
</comment>
<dbReference type="GO" id="GO:0019706">
    <property type="term" value="F:protein-cysteine S-palmitoyltransferase activity"/>
    <property type="evidence" value="ECO:0007669"/>
    <property type="project" value="UniProtKB-EC"/>
</dbReference>
<dbReference type="Pfam" id="PF12796">
    <property type="entry name" value="Ank_2"/>
    <property type="match status" value="2"/>
</dbReference>
<sequence>MSSPCKMAHGHSHQHGHHHHPSPPANSKEDKEVARQQEDEDYSNWDIVKATQHGLLDRCMELVDAGYDVRQPDSENVTLLHWAAINNRQDLVRYFISKGAVVDQLGGTLNSTPLHWAIRQGHLQMVILLLRCGADPSLIDGEGYCSIHLAVLFQHLPIIAYLIAKGQSIDTTDMNGMTPLMLSANRIIGMEPTSFILKLNPSVHAVDKIERNTALHWAVKSGNVNAVDLLLEAGSSLDAQNGKGETPLDIARQTRNRLATHILMNEMQAKSTRSYRLLKSLHKYEISLIALVIVSIIGAIGYILDLDTDSWLLKGMLLALVTAGSQLFTRRFVDDRSQKYLPAIFFMSSLFWAFMTWFVCFLPNILLNHYFVGLHVCMLSLLYFFYKTWRSDPGYIKSSEQETKQTIISLAEAGCLDPRMFCSSCLVKKPLRSMHCHACNCCVARFDQHCIWIGQCIGAGNHCYFLPFLASLLVVGHWMIGATSVYWAEQCTTTIQKDGLWDFLGEVIICSPWILYIFLIICSFTIWASLMLIVQIYQIAFLGLTTQERISLQVQNRHSQHQVSLRKTPFNRGCMQNLSDFFRCRCFGLIKHDPVDWTKQFHGVFHASMMRNAHTV</sequence>
<dbReference type="PROSITE" id="PS50088">
    <property type="entry name" value="ANK_REPEAT"/>
    <property type="match status" value="4"/>
</dbReference>
<feature type="transmembrane region" description="Helical" evidence="12">
    <location>
        <begin position="365"/>
        <end position="386"/>
    </location>
</feature>
<evidence type="ECO:0000256" key="3">
    <source>
        <dbReference type="ARBA" id="ARBA00010104"/>
    </source>
</evidence>
<evidence type="ECO:0000256" key="6">
    <source>
        <dbReference type="ARBA" id="ARBA00022989"/>
    </source>
</evidence>
<keyword evidence="5" id="KW-0677">Repeat</keyword>
<dbReference type="AlphaFoldDB" id="A0AAD1TIE2"/>
<protein>
    <recommendedName>
        <fullName evidence="12">Palmitoyltransferase</fullName>
        <ecNumber evidence="12">2.3.1.225</ecNumber>
    </recommendedName>
</protein>
<feature type="repeat" description="ANK" evidence="11">
    <location>
        <begin position="210"/>
        <end position="242"/>
    </location>
</feature>
<keyword evidence="9 12" id="KW-0472">Membrane</keyword>
<evidence type="ECO:0000256" key="9">
    <source>
        <dbReference type="ARBA" id="ARBA00023136"/>
    </source>
</evidence>
<evidence type="ECO:0000313" key="15">
    <source>
        <dbReference type="EMBL" id="CAH2325613.1"/>
    </source>
</evidence>
<dbReference type="InterPro" id="IPR036770">
    <property type="entry name" value="Ankyrin_rpt-contain_sf"/>
</dbReference>
<dbReference type="Pfam" id="PF01529">
    <property type="entry name" value="DHHC"/>
    <property type="match status" value="1"/>
</dbReference>
<dbReference type="Gene3D" id="1.25.40.20">
    <property type="entry name" value="Ankyrin repeat-containing domain"/>
    <property type="match status" value="1"/>
</dbReference>
<dbReference type="PANTHER" id="PTHR24161">
    <property type="entry name" value="ANK_REP_REGION DOMAIN-CONTAINING PROTEIN-RELATED"/>
    <property type="match status" value="1"/>
</dbReference>
<accession>A0AAD1TIE2</accession>
<dbReference type="PROSITE" id="PS50297">
    <property type="entry name" value="ANK_REP_REGION"/>
    <property type="match status" value="4"/>
</dbReference>
<dbReference type="Proteomes" id="UP001295444">
    <property type="component" value="Chromosome 12"/>
</dbReference>
<dbReference type="SMART" id="SM00248">
    <property type="entry name" value="ANK"/>
    <property type="match status" value="5"/>
</dbReference>
<feature type="transmembrane region" description="Helical" evidence="12">
    <location>
        <begin position="513"/>
        <end position="534"/>
    </location>
</feature>
<comment type="subcellular location">
    <subcellularLocation>
        <location evidence="1">Cytoplasmic vesicle membrane</location>
        <topology evidence="1">Multi-pass membrane protein</topology>
    </subcellularLocation>
    <subcellularLocation>
        <location evidence="2">Golgi apparatus membrane</location>
        <topology evidence="2">Multi-pass membrane protein</topology>
    </subcellularLocation>
</comment>
<evidence type="ECO:0000256" key="2">
    <source>
        <dbReference type="ARBA" id="ARBA00004653"/>
    </source>
</evidence>
<evidence type="ECO:0000256" key="5">
    <source>
        <dbReference type="ARBA" id="ARBA00022737"/>
    </source>
</evidence>
<feature type="transmembrane region" description="Helical" evidence="12">
    <location>
        <begin position="463"/>
        <end position="480"/>
    </location>
</feature>
<feature type="repeat" description="ANK" evidence="11">
    <location>
        <begin position="109"/>
        <end position="141"/>
    </location>
</feature>
<keyword evidence="6 12" id="KW-1133">Transmembrane helix</keyword>
<organism evidence="15 16">
    <name type="scientific">Pelobates cultripes</name>
    <name type="common">Western spadefoot toad</name>
    <dbReference type="NCBI Taxonomy" id="61616"/>
    <lineage>
        <taxon>Eukaryota</taxon>
        <taxon>Metazoa</taxon>
        <taxon>Chordata</taxon>
        <taxon>Craniata</taxon>
        <taxon>Vertebrata</taxon>
        <taxon>Euteleostomi</taxon>
        <taxon>Amphibia</taxon>
        <taxon>Batrachia</taxon>
        <taxon>Anura</taxon>
        <taxon>Pelobatoidea</taxon>
        <taxon>Pelobatidae</taxon>
        <taxon>Pelobates</taxon>
    </lineage>
</organism>
<keyword evidence="16" id="KW-1185">Reference proteome</keyword>
<dbReference type="EC" id="2.3.1.225" evidence="12"/>
<keyword evidence="8 11" id="KW-0040">ANK repeat</keyword>
<evidence type="ECO:0000313" key="16">
    <source>
        <dbReference type="Proteomes" id="UP001295444"/>
    </source>
</evidence>
<evidence type="ECO:0000256" key="12">
    <source>
        <dbReference type="RuleBase" id="RU079119"/>
    </source>
</evidence>
<proteinExistence type="inferred from homology"/>
<evidence type="ECO:0000256" key="13">
    <source>
        <dbReference type="SAM" id="MobiDB-lite"/>
    </source>
</evidence>
<dbReference type="PROSITE" id="PS50216">
    <property type="entry name" value="DHHC"/>
    <property type="match status" value="1"/>
</dbReference>
<evidence type="ECO:0000259" key="14">
    <source>
        <dbReference type="Pfam" id="PF01529"/>
    </source>
</evidence>
<evidence type="ECO:0000256" key="8">
    <source>
        <dbReference type="ARBA" id="ARBA00023043"/>
    </source>
</evidence>
<reference evidence="15" key="1">
    <citation type="submission" date="2022-03" db="EMBL/GenBank/DDBJ databases">
        <authorList>
            <person name="Alioto T."/>
            <person name="Alioto T."/>
            <person name="Gomez Garrido J."/>
        </authorList>
    </citation>
    <scope>NUCLEOTIDE SEQUENCE</scope>
</reference>
<evidence type="ECO:0000256" key="4">
    <source>
        <dbReference type="ARBA" id="ARBA00022692"/>
    </source>
</evidence>
<evidence type="ECO:0000256" key="1">
    <source>
        <dbReference type="ARBA" id="ARBA00004439"/>
    </source>
</evidence>
<dbReference type="SUPFAM" id="SSF48403">
    <property type="entry name" value="Ankyrin repeat"/>
    <property type="match status" value="1"/>
</dbReference>
<evidence type="ECO:0000256" key="7">
    <source>
        <dbReference type="ARBA" id="ARBA00023034"/>
    </source>
</evidence>
<keyword evidence="7" id="KW-0333">Golgi apparatus</keyword>
<feature type="compositionally biased region" description="Basic and acidic residues" evidence="13">
    <location>
        <begin position="27"/>
        <end position="37"/>
    </location>
</feature>
<feature type="repeat" description="ANK" evidence="11">
    <location>
        <begin position="142"/>
        <end position="174"/>
    </location>
</feature>
<comment type="catalytic activity">
    <reaction evidence="12">
        <text>L-cysteinyl-[protein] + hexadecanoyl-CoA = S-hexadecanoyl-L-cysteinyl-[protein] + CoA</text>
        <dbReference type="Rhea" id="RHEA:36683"/>
        <dbReference type="Rhea" id="RHEA-COMP:10131"/>
        <dbReference type="Rhea" id="RHEA-COMP:11032"/>
        <dbReference type="ChEBI" id="CHEBI:29950"/>
        <dbReference type="ChEBI" id="CHEBI:57287"/>
        <dbReference type="ChEBI" id="CHEBI:57379"/>
        <dbReference type="ChEBI" id="CHEBI:74151"/>
        <dbReference type="EC" id="2.3.1.225"/>
    </reaction>
</comment>
<name>A0AAD1TIE2_PELCU</name>
<keyword evidence="4 12" id="KW-0812">Transmembrane</keyword>
<keyword evidence="12" id="KW-0808">Transferase</keyword>
<dbReference type="EMBL" id="OW240923">
    <property type="protein sequence ID" value="CAH2325613.1"/>
    <property type="molecule type" value="Genomic_DNA"/>
</dbReference>
<dbReference type="GO" id="GO:0030659">
    <property type="term" value="C:cytoplasmic vesicle membrane"/>
    <property type="evidence" value="ECO:0007669"/>
    <property type="project" value="UniProtKB-SubCell"/>
</dbReference>
<feature type="transmembrane region" description="Helical" evidence="12">
    <location>
        <begin position="340"/>
        <end position="359"/>
    </location>
</feature>